<reference evidence="1 2" key="1">
    <citation type="submission" date="2023-05" db="EMBL/GenBank/DDBJ databases">
        <title>Sequencing and Assembly of Streptomyces sp. NP73.</title>
        <authorList>
            <person name="Konwar A.N."/>
            <person name="Saikia K."/>
            <person name="Thakur D."/>
        </authorList>
    </citation>
    <scope>NUCLEOTIDE SEQUENCE [LARGE SCALE GENOMIC DNA]</scope>
    <source>
        <strain evidence="1 2">NP73</strain>
    </source>
</reference>
<evidence type="ECO:0000313" key="1">
    <source>
        <dbReference type="EMBL" id="MDK9499707.1"/>
    </source>
</evidence>
<comment type="caution">
    <text evidence="1">The sequence shown here is derived from an EMBL/GenBank/DDBJ whole genome shotgun (WGS) entry which is preliminary data.</text>
</comment>
<accession>A0ABT7H1E8</accession>
<keyword evidence="2" id="KW-1185">Reference proteome</keyword>
<dbReference type="RefSeq" id="WP_285345531.1">
    <property type="nucleotide sequence ID" value="NZ_JASITI010000047.1"/>
</dbReference>
<sequence>VPEAHHQGRRLEAGDLAARLAVVVDERLPDREPAAPGWWSARAQRFMRTSRRAVLVSVVLVKALH</sequence>
<protein>
    <submittedName>
        <fullName evidence="1">Uncharacterized protein</fullName>
    </submittedName>
</protein>
<dbReference type="EMBL" id="JASITI010000047">
    <property type="protein sequence ID" value="MDK9499707.1"/>
    <property type="molecule type" value="Genomic_DNA"/>
</dbReference>
<evidence type="ECO:0000313" key="2">
    <source>
        <dbReference type="Proteomes" id="UP001223390"/>
    </source>
</evidence>
<name>A0ABT7H1E8_9ACTN</name>
<gene>
    <name evidence="1" type="ORF">QEZ40_005140</name>
</gene>
<proteinExistence type="predicted"/>
<feature type="non-terminal residue" evidence="1">
    <location>
        <position position="1"/>
    </location>
</feature>
<dbReference type="Proteomes" id="UP001223390">
    <property type="component" value="Unassembled WGS sequence"/>
</dbReference>
<organism evidence="1 2">
    <name type="scientific">Streptomyces katrae</name>
    <dbReference type="NCBI Taxonomy" id="68223"/>
    <lineage>
        <taxon>Bacteria</taxon>
        <taxon>Bacillati</taxon>
        <taxon>Actinomycetota</taxon>
        <taxon>Actinomycetes</taxon>
        <taxon>Kitasatosporales</taxon>
        <taxon>Streptomycetaceae</taxon>
        <taxon>Streptomyces</taxon>
    </lineage>
</organism>